<feature type="region of interest" description="Disordered" evidence="4">
    <location>
        <begin position="1"/>
        <end position="22"/>
    </location>
</feature>
<dbReference type="Pfam" id="PF04548">
    <property type="entry name" value="AIG1"/>
    <property type="match status" value="1"/>
</dbReference>
<evidence type="ECO:0000256" key="4">
    <source>
        <dbReference type="SAM" id="MobiDB-lite"/>
    </source>
</evidence>
<reference evidence="6" key="2">
    <citation type="submission" date="2020-02" db="EMBL/GenBank/DDBJ databases">
        <title>Esox lucius (northern pike) genome, fEsoLuc1, primary haplotype.</title>
        <authorList>
            <person name="Myers G."/>
            <person name="Karagic N."/>
            <person name="Meyer A."/>
            <person name="Pippel M."/>
            <person name="Reichard M."/>
            <person name="Winkler S."/>
            <person name="Tracey A."/>
            <person name="Sims Y."/>
            <person name="Howe K."/>
            <person name="Rhie A."/>
            <person name="Formenti G."/>
            <person name="Durbin R."/>
            <person name="Fedrigo O."/>
            <person name="Jarvis E.D."/>
        </authorList>
    </citation>
    <scope>NUCLEOTIDE SEQUENCE [LARGE SCALE GENOMIC DNA]</scope>
</reference>
<dbReference type="AlphaFoldDB" id="A0A6Q2WVE0"/>
<feature type="compositionally biased region" description="Polar residues" evidence="4">
    <location>
        <begin position="1"/>
        <end position="16"/>
    </location>
</feature>
<protein>
    <recommendedName>
        <fullName evidence="5">AIG1-type G domain-containing protein</fullName>
    </recommendedName>
</protein>
<dbReference type="PANTHER" id="PTHR32046:SF11">
    <property type="entry name" value="IMMUNE-ASSOCIATED NUCLEOTIDE-BINDING PROTEIN 10-LIKE"/>
    <property type="match status" value="1"/>
</dbReference>
<reference evidence="6" key="4">
    <citation type="submission" date="2025-09" db="UniProtKB">
        <authorList>
            <consortium name="Ensembl"/>
        </authorList>
    </citation>
    <scope>IDENTIFICATION</scope>
</reference>
<dbReference type="CDD" id="cd00882">
    <property type="entry name" value="Ras_like_GTPase"/>
    <property type="match status" value="1"/>
</dbReference>
<evidence type="ECO:0000256" key="3">
    <source>
        <dbReference type="SAM" id="Coils"/>
    </source>
</evidence>
<proteinExistence type="inferred from homology"/>
<dbReference type="GO" id="GO:0005525">
    <property type="term" value="F:GTP binding"/>
    <property type="evidence" value="ECO:0007669"/>
    <property type="project" value="InterPro"/>
</dbReference>
<dbReference type="PROSITE" id="PS00675">
    <property type="entry name" value="SIGMA54_INTERACT_1"/>
    <property type="match status" value="1"/>
</dbReference>
<feature type="domain" description="AIG1-type G" evidence="5">
    <location>
        <begin position="79"/>
        <end position="249"/>
    </location>
</feature>
<reference evidence="6" key="3">
    <citation type="submission" date="2025-08" db="UniProtKB">
        <authorList>
            <consortium name="Ensembl"/>
        </authorList>
    </citation>
    <scope>IDENTIFICATION</scope>
</reference>
<evidence type="ECO:0000313" key="7">
    <source>
        <dbReference type="Proteomes" id="UP000265140"/>
    </source>
</evidence>
<comment type="similarity">
    <text evidence="1">Belongs to the TRAFAC class TrmE-Era-EngA-EngB-Septin-like GTPase superfamily. AIG1/Toc34/Toc159-like paraseptin GTPase family. IAN subfamily.</text>
</comment>
<accession>A0A6Q2WVE0</accession>
<dbReference type="Ensembl" id="ENSELUT00000051241.2">
    <property type="protein sequence ID" value="ENSELUP00000044696.2"/>
    <property type="gene ID" value="ENSELUG00000032362.2"/>
</dbReference>
<dbReference type="InterPro" id="IPR006703">
    <property type="entry name" value="G_AIG1"/>
</dbReference>
<evidence type="ECO:0000259" key="5">
    <source>
        <dbReference type="Pfam" id="PF04548"/>
    </source>
</evidence>
<dbReference type="GeneTree" id="ENSGT00500000044904"/>
<dbReference type="FunCoup" id="A0A6Q2WVE0">
    <property type="interactions" value="11"/>
</dbReference>
<dbReference type="OMA" id="CIVCINK"/>
<evidence type="ECO:0000313" key="6">
    <source>
        <dbReference type="Ensembl" id="ENSELUP00000044696.2"/>
    </source>
</evidence>
<evidence type="ECO:0000256" key="2">
    <source>
        <dbReference type="ARBA" id="ARBA00022741"/>
    </source>
</evidence>
<feature type="coiled-coil region" evidence="3">
    <location>
        <begin position="468"/>
        <end position="495"/>
    </location>
</feature>
<dbReference type="SUPFAM" id="SSF52540">
    <property type="entry name" value="P-loop containing nucleoside triphosphate hydrolases"/>
    <property type="match status" value="1"/>
</dbReference>
<dbReference type="InterPro" id="IPR027417">
    <property type="entry name" value="P-loop_NTPase"/>
</dbReference>
<evidence type="ECO:0000256" key="1">
    <source>
        <dbReference type="ARBA" id="ARBA00008535"/>
    </source>
</evidence>
<keyword evidence="7" id="KW-1185">Reference proteome</keyword>
<dbReference type="InterPro" id="IPR025662">
    <property type="entry name" value="Sigma_54_int_dom_ATP-bd_1"/>
</dbReference>
<dbReference type="Proteomes" id="UP000265140">
    <property type="component" value="Chromosome 9"/>
</dbReference>
<dbReference type="Gene3D" id="3.40.50.300">
    <property type="entry name" value="P-loop containing nucleotide triphosphate hydrolases"/>
    <property type="match status" value="1"/>
</dbReference>
<feature type="coiled-coil region" evidence="3">
    <location>
        <begin position="314"/>
        <end position="362"/>
    </location>
</feature>
<reference evidence="7" key="1">
    <citation type="journal article" date="2014" name="PLoS ONE">
        <title>The genome and linkage map of the northern pike (Esox lucius): conserved synteny revealed between the salmonid sister group and the Neoteleostei.</title>
        <authorList>
            <person name="Rondeau E.B."/>
            <person name="Minkley D.R."/>
            <person name="Leong J.S."/>
            <person name="Messmer A.M."/>
            <person name="Jantzen J.R."/>
            <person name="von Schalburg K.R."/>
            <person name="Lemon C."/>
            <person name="Bird N.H."/>
            <person name="Koop B.F."/>
        </authorList>
    </citation>
    <scope>NUCLEOTIDE SEQUENCE</scope>
</reference>
<keyword evidence="3" id="KW-0175">Coiled coil</keyword>
<dbReference type="Bgee" id="ENSELUG00000032362">
    <property type="expression patterns" value="Expressed in embryo and 14 other cell types or tissues"/>
</dbReference>
<sequence>MASKVPSSEMKSTKGTILSELLPEGGPARCQLITEKESVEQEDHPRARYQLITEKESLDQQDKLRRCTFGKKDQVKVNKTILIVGETGTGKSTLINAMVNYVLGVEWKENVWFEIVEQEQENGEQTESQTTGVTVYEVFGYEGRRIPYSLTIIDTPEYGDTKGIQKDNMVAEKLLELFRSEKGIHQVDAVGLVVKSTTNRLTERQKYIFDAVLSLFGKDIEKNIVALLTHCDGNPPKNALQAITAAKVPCAKNERNHPVHFVFNNRQCESFDAEYQERLDYDHLQEQAWNQGLKSMERFFTFLNNIESKSVRMTEGVLRERKQLEAVVVNLQERVKEIEGKQKELKDTLNVLEKYKNEMEENKNFSFEIEKIYKDKILVDTSGNWFILNQGATICTVCKENCHYPGCWWAFNPAGCLVMEDNHCTVCTNKCHYTKHVKGNVRYVLKTRMVTRTYEQLKHKYDISEKGAGEKENVLIRLQKGLEELTNRKASLVEESYQCLINLEKTALKSISLSSAKHLDLLIEKMKETGDVEKVKKLEELKKLAEEEQLAGYFQRMMIHIKRPY</sequence>
<name>A0A6Q2WVE0_ESOLU</name>
<organism evidence="6 7">
    <name type="scientific">Esox lucius</name>
    <name type="common">Northern pike</name>
    <dbReference type="NCBI Taxonomy" id="8010"/>
    <lineage>
        <taxon>Eukaryota</taxon>
        <taxon>Metazoa</taxon>
        <taxon>Chordata</taxon>
        <taxon>Craniata</taxon>
        <taxon>Vertebrata</taxon>
        <taxon>Euteleostomi</taxon>
        <taxon>Actinopterygii</taxon>
        <taxon>Neopterygii</taxon>
        <taxon>Teleostei</taxon>
        <taxon>Protacanthopterygii</taxon>
        <taxon>Esociformes</taxon>
        <taxon>Esocidae</taxon>
        <taxon>Esox</taxon>
    </lineage>
</organism>
<dbReference type="PANTHER" id="PTHR32046">
    <property type="entry name" value="G DOMAIN-CONTAINING PROTEIN"/>
    <property type="match status" value="1"/>
</dbReference>
<keyword evidence="2" id="KW-0547">Nucleotide-binding</keyword>